<dbReference type="EMBL" id="BNAY01000002">
    <property type="protein sequence ID" value="GHH12564.1"/>
    <property type="molecule type" value="Genomic_DNA"/>
</dbReference>
<keyword evidence="3" id="KW-1185">Reference proteome</keyword>
<comment type="caution">
    <text evidence="2">The sequence shown here is derived from an EMBL/GenBank/DDBJ whole genome shotgun (WGS) entry which is preliminary data.</text>
</comment>
<feature type="compositionally biased region" description="Low complexity" evidence="1">
    <location>
        <begin position="243"/>
        <end position="265"/>
    </location>
</feature>
<gene>
    <name evidence="2" type="ORF">GCM10017790_24140</name>
</gene>
<name>A0ABQ3LD65_9PSEU</name>
<organism evidence="2 3">
    <name type="scientific">Amycolatopsis oliviviridis</name>
    <dbReference type="NCBI Taxonomy" id="1471590"/>
    <lineage>
        <taxon>Bacteria</taxon>
        <taxon>Bacillati</taxon>
        <taxon>Actinomycetota</taxon>
        <taxon>Actinomycetes</taxon>
        <taxon>Pseudonocardiales</taxon>
        <taxon>Pseudonocardiaceae</taxon>
        <taxon>Amycolatopsis</taxon>
    </lineage>
</organism>
<dbReference type="Proteomes" id="UP000635387">
    <property type="component" value="Unassembled WGS sequence"/>
</dbReference>
<accession>A0ABQ3LD65</accession>
<reference evidence="3" key="1">
    <citation type="journal article" date="2019" name="Int. J. Syst. Evol. Microbiol.">
        <title>The Global Catalogue of Microorganisms (GCM) 10K type strain sequencing project: providing services to taxonomists for standard genome sequencing and annotation.</title>
        <authorList>
            <consortium name="The Broad Institute Genomics Platform"/>
            <consortium name="The Broad Institute Genome Sequencing Center for Infectious Disease"/>
            <person name="Wu L."/>
            <person name="Ma J."/>
        </authorList>
    </citation>
    <scope>NUCLEOTIDE SEQUENCE [LARGE SCALE GENOMIC DNA]</scope>
    <source>
        <strain evidence="3">CGMCC 4.7683</strain>
    </source>
</reference>
<evidence type="ECO:0000313" key="2">
    <source>
        <dbReference type="EMBL" id="GHH12564.1"/>
    </source>
</evidence>
<sequence length="271" mass="29944">MSFFTDGPRSRPLFPVPEQELFGYNGRPWVEPPHEYIVPAILPWSMPLGRAERTIVALRGIEVWPESVSFQLSVYARDLLLDEPGEGLIDHRRVPDYNALLVGVLFPDGRRASSETISVPSAAKPDQPVLRAQGLGGSAFHVDHEIFLWPLPPDGPLEFIVQWLDRDIEETHTSLDGTAIRDAAKEASEIWPGLPAREAHGLPFRRVGTQAMITPAWPRESQAPPPLPQPKRPSAPSSPPAQAPVQAPVQATADQPRRGAPLPTRLPRRAR</sequence>
<feature type="region of interest" description="Disordered" evidence="1">
    <location>
        <begin position="217"/>
        <end position="271"/>
    </location>
</feature>
<proteinExistence type="predicted"/>
<evidence type="ECO:0000313" key="3">
    <source>
        <dbReference type="Proteomes" id="UP000635387"/>
    </source>
</evidence>
<protein>
    <submittedName>
        <fullName evidence="2">Uncharacterized protein</fullName>
    </submittedName>
</protein>
<feature type="compositionally biased region" description="Pro residues" evidence="1">
    <location>
        <begin position="223"/>
        <end position="242"/>
    </location>
</feature>
<dbReference type="RefSeq" id="WP_191254527.1">
    <property type="nucleotide sequence ID" value="NZ_BNAY01000002.1"/>
</dbReference>
<evidence type="ECO:0000256" key="1">
    <source>
        <dbReference type="SAM" id="MobiDB-lite"/>
    </source>
</evidence>